<dbReference type="OrthoDB" id="1663995at2"/>
<reference evidence="1 2" key="1">
    <citation type="submission" date="2011-01" db="EMBL/GenBank/DDBJ databases">
        <authorList>
            <person name="Weinstock G."/>
            <person name="Sodergren E."/>
            <person name="Clifton S."/>
            <person name="Fulton L."/>
            <person name="Fulton B."/>
            <person name="Courtney L."/>
            <person name="Fronick C."/>
            <person name="Harrison M."/>
            <person name="Strong C."/>
            <person name="Farmer C."/>
            <person name="Delahaunty K."/>
            <person name="Markovic C."/>
            <person name="Hall O."/>
            <person name="Minx P."/>
            <person name="Tomlinson C."/>
            <person name="Mitreva M."/>
            <person name="Hou S."/>
            <person name="Chen J."/>
            <person name="Wollam A."/>
            <person name="Pepin K.H."/>
            <person name="Johnson M."/>
            <person name="Bhonagiri V."/>
            <person name="Zhang X."/>
            <person name="Suruliraj S."/>
            <person name="Warren W."/>
            <person name="Chinwalla A."/>
            <person name="Mardis E.R."/>
            <person name="Wilson R.K."/>
        </authorList>
    </citation>
    <scope>NUCLEOTIDE SEQUENCE [LARGE SCALE GENOMIC DNA]</scope>
    <source>
        <strain evidence="1 2">YIT 12067</strain>
    </source>
</reference>
<evidence type="ECO:0000313" key="1">
    <source>
        <dbReference type="EMBL" id="EFY04781.1"/>
    </source>
</evidence>
<proteinExistence type="predicted"/>
<dbReference type="Pfam" id="PF13692">
    <property type="entry name" value="Glyco_trans_1_4"/>
    <property type="match status" value="1"/>
</dbReference>
<dbReference type="AlphaFoldDB" id="E8LEI1"/>
<dbReference type="eggNOG" id="COG0438">
    <property type="taxonomic scope" value="Bacteria"/>
</dbReference>
<keyword evidence="2" id="KW-1185">Reference proteome</keyword>
<organism evidence="1 2">
    <name type="scientific">Phascolarctobacterium succinatutens YIT 12067</name>
    <dbReference type="NCBI Taxonomy" id="626939"/>
    <lineage>
        <taxon>Bacteria</taxon>
        <taxon>Bacillati</taxon>
        <taxon>Bacillota</taxon>
        <taxon>Negativicutes</taxon>
        <taxon>Acidaminococcales</taxon>
        <taxon>Acidaminococcaceae</taxon>
        <taxon>Phascolarctobacterium</taxon>
    </lineage>
</organism>
<name>E8LEI1_9FIRM</name>
<sequence>MKIAILESIIMPAGHEVEFDRILVDELNNQGHEPVMLVPENFPFKIKYNAKVDYLEGGEVVTYAGSNKFQKLWLSVKRESRRRKWFNSAYKKSIENNYDAIIIPTATYRYLRAILDTDLKNSKIPVYIIFHGINPQEKANFVKQAKRCERYPDIHLKVITLRNDFANDGLKNVDLIAPPVFKPQDLPVDKNLTYMEPLTLGFFGQYRREKNVRFFLDAFKQAKFTVPVKLIMQGATARTEDSEEFEKIISEYRDVQGIEFWHKNLIGEEWQKALLGVDVIIAPYAAERYRYHWSAMLFTAIGFYKPILQSPEMNPEVLAAYNVGEAVALDSVAAFTEQLEAFVNSYPEKHGQYKQGLVEANEAYSHENLIKNIVEI</sequence>
<accession>E8LEI1</accession>
<evidence type="ECO:0008006" key="3">
    <source>
        <dbReference type="Google" id="ProtNLM"/>
    </source>
</evidence>
<gene>
    <name evidence="1" type="ORF">HMPREF9443_01265</name>
</gene>
<dbReference type="SUPFAM" id="SSF53756">
    <property type="entry name" value="UDP-Glycosyltransferase/glycogen phosphorylase"/>
    <property type="match status" value="1"/>
</dbReference>
<dbReference type="Gene3D" id="3.40.50.2000">
    <property type="entry name" value="Glycogen Phosphorylase B"/>
    <property type="match status" value="2"/>
</dbReference>
<comment type="caution">
    <text evidence="1">The sequence shown here is derived from an EMBL/GenBank/DDBJ whole genome shotgun (WGS) entry which is preliminary data.</text>
</comment>
<evidence type="ECO:0000313" key="2">
    <source>
        <dbReference type="Proteomes" id="UP000004923"/>
    </source>
</evidence>
<dbReference type="Proteomes" id="UP000004923">
    <property type="component" value="Unassembled WGS sequence"/>
</dbReference>
<dbReference type="EMBL" id="AEVN01000051">
    <property type="protein sequence ID" value="EFY04781.1"/>
    <property type="molecule type" value="Genomic_DNA"/>
</dbReference>
<dbReference type="RefSeq" id="WP_009145624.1">
    <property type="nucleotide sequence ID" value="NZ_GL830888.1"/>
</dbReference>
<protein>
    <recommendedName>
        <fullName evidence="3">Glycosyltransferase, group 1 family protein</fullName>
    </recommendedName>
</protein>
<dbReference type="HOGENOM" id="CLU_721072_0_0_9"/>